<dbReference type="EMBL" id="BNDS01000004">
    <property type="protein sequence ID" value="GHH97799.1"/>
    <property type="molecule type" value="Genomic_DNA"/>
</dbReference>
<dbReference type="Proteomes" id="UP000637074">
    <property type="component" value="Unassembled WGS sequence"/>
</dbReference>
<dbReference type="InterPro" id="IPR036291">
    <property type="entry name" value="NAD(P)-bd_dom_sf"/>
</dbReference>
<protein>
    <recommendedName>
        <fullName evidence="5">Oxidoreductase</fullName>
    </recommendedName>
</protein>
<dbReference type="InterPro" id="IPR000683">
    <property type="entry name" value="Gfo/Idh/MocA-like_OxRdtase_N"/>
</dbReference>
<dbReference type="PANTHER" id="PTHR43249:SF1">
    <property type="entry name" value="D-GLUCOSIDE 3-DEHYDROGENASE"/>
    <property type="match status" value="1"/>
</dbReference>
<evidence type="ECO:0008006" key="5">
    <source>
        <dbReference type="Google" id="ProtNLM"/>
    </source>
</evidence>
<evidence type="ECO:0000313" key="4">
    <source>
        <dbReference type="Proteomes" id="UP000637074"/>
    </source>
</evidence>
<dbReference type="InterPro" id="IPR055170">
    <property type="entry name" value="GFO_IDH_MocA-like_dom"/>
</dbReference>
<sequence length="330" mass="36540">MKKVKVGFVGAGGIANTHLQNISKNEKAEVTAICDISEETALQKAKEYGGTVYTNVDEMLDKEELDALFVSVPPFAHGEIEEKAAARGIHLMVEKPLGLDYHKVAKKAEVIKQSGIINGVGYCLRYWESVEKAKEYLKDKKPAMVRGYYLSSFVPTPWYIEWDKSGGQLVEQSTHIVDLARYLGGEVEQVYADMSLQVHRNVPNITIPDVTSLNFVYDSGAVGHIDSTFAQFDHRMGIELFGEDFRVSIDGGTLSILEKGSKTTLKSEVDVYKQQDNVFIDAIIQGDQNLILSSYEDGLKTLAVTLAANRSHETGLPVKIGELSHLPIKR</sequence>
<dbReference type="Pfam" id="PF22725">
    <property type="entry name" value="GFO_IDH_MocA_C3"/>
    <property type="match status" value="1"/>
</dbReference>
<dbReference type="InterPro" id="IPR052515">
    <property type="entry name" value="Gfo/Idh/MocA_Oxidoreductase"/>
</dbReference>
<name>A0ABQ3MYP6_9BACI</name>
<dbReference type="RefSeq" id="WP_191271005.1">
    <property type="nucleotide sequence ID" value="NZ_BNDS01000004.1"/>
</dbReference>
<keyword evidence="4" id="KW-1185">Reference proteome</keyword>
<gene>
    <name evidence="3" type="ORF">AM1BK_13420</name>
</gene>
<dbReference type="Gene3D" id="3.30.360.10">
    <property type="entry name" value="Dihydrodipicolinate Reductase, domain 2"/>
    <property type="match status" value="1"/>
</dbReference>
<feature type="domain" description="GFO/IDH/MocA-like oxidoreductase" evidence="2">
    <location>
        <begin position="142"/>
        <end position="244"/>
    </location>
</feature>
<evidence type="ECO:0000313" key="3">
    <source>
        <dbReference type="EMBL" id="GHH97799.1"/>
    </source>
</evidence>
<reference evidence="3 4" key="1">
    <citation type="journal article" date="2022" name="Int. J. Syst. Evol. Microbiol.">
        <title>Neobacillus kokaensis sp. nov., isolated from soil.</title>
        <authorList>
            <person name="Yuki K."/>
            <person name="Matsubara H."/>
            <person name="Yamaguchi S."/>
        </authorList>
    </citation>
    <scope>NUCLEOTIDE SEQUENCE [LARGE SCALE GENOMIC DNA]</scope>
    <source>
        <strain evidence="3 4">LOB 377</strain>
    </source>
</reference>
<evidence type="ECO:0000259" key="1">
    <source>
        <dbReference type="Pfam" id="PF01408"/>
    </source>
</evidence>
<organism evidence="3 4">
    <name type="scientific">Neobacillus kokaensis</name>
    <dbReference type="NCBI Taxonomy" id="2759023"/>
    <lineage>
        <taxon>Bacteria</taxon>
        <taxon>Bacillati</taxon>
        <taxon>Bacillota</taxon>
        <taxon>Bacilli</taxon>
        <taxon>Bacillales</taxon>
        <taxon>Bacillaceae</taxon>
        <taxon>Neobacillus</taxon>
    </lineage>
</organism>
<proteinExistence type="predicted"/>
<dbReference type="PANTHER" id="PTHR43249">
    <property type="entry name" value="UDP-N-ACETYL-2-AMINO-2-DEOXY-D-GLUCURONATE OXIDASE"/>
    <property type="match status" value="1"/>
</dbReference>
<feature type="domain" description="Gfo/Idh/MocA-like oxidoreductase N-terminal" evidence="1">
    <location>
        <begin position="4"/>
        <end position="121"/>
    </location>
</feature>
<dbReference type="Pfam" id="PF01408">
    <property type="entry name" value="GFO_IDH_MocA"/>
    <property type="match status" value="1"/>
</dbReference>
<dbReference type="SUPFAM" id="SSF51735">
    <property type="entry name" value="NAD(P)-binding Rossmann-fold domains"/>
    <property type="match status" value="1"/>
</dbReference>
<accession>A0ABQ3MYP6</accession>
<comment type="caution">
    <text evidence="3">The sequence shown here is derived from an EMBL/GenBank/DDBJ whole genome shotgun (WGS) entry which is preliminary data.</text>
</comment>
<dbReference type="Gene3D" id="3.40.50.720">
    <property type="entry name" value="NAD(P)-binding Rossmann-like Domain"/>
    <property type="match status" value="1"/>
</dbReference>
<dbReference type="SUPFAM" id="SSF55347">
    <property type="entry name" value="Glyceraldehyde-3-phosphate dehydrogenase-like, C-terminal domain"/>
    <property type="match status" value="1"/>
</dbReference>
<evidence type="ECO:0000259" key="2">
    <source>
        <dbReference type="Pfam" id="PF22725"/>
    </source>
</evidence>